<reference evidence="7 8" key="1">
    <citation type="submission" date="2016-04" db="EMBL/GenBank/DDBJ databases">
        <title>The genome of Intoshia linei affirms orthonectids as highly simplified spiralians.</title>
        <authorList>
            <person name="Mikhailov K.V."/>
            <person name="Slusarev G.S."/>
            <person name="Nikitin M.A."/>
            <person name="Logacheva M.D."/>
            <person name="Penin A."/>
            <person name="Aleoshin V."/>
            <person name="Panchin Y.V."/>
        </authorList>
    </citation>
    <scope>NUCLEOTIDE SEQUENCE [LARGE SCALE GENOMIC DNA]</scope>
    <source>
        <strain evidence="7">Intl2013</strain>
        <tissue evidence="7">Whole animal</tissue>
    </source>
</reference>
<feature type="transmembrane region" description="Helical" evidence="5">
    <location>
        <begin position="43"/>
        <end position="65"/>
    </location>
</feature>
<evidence type="ECO:0000256" key="5">
    <source>
        <dbReference type="SAM" id="Phobius"/>
    </source>
</evidence>
<keyword evidence="5" id="KW-0812">Transmembrane</keyword>
<dbReference type="EMBL" id="LWCA01000497">
    <property type="protein sequence ID" value="OAF68189.1"/>
    <property type="molecule type" value="Genomic_DNA"/>
</dbReference>
<dbReference type="PROSITE" id="PS50089">
    <property type="entry name" value="ZF_RING_2"/>
    <property type="match status" value="1"/>
</dbReference>
<feature type="domain" description="RING-type" evidence="6">
    <location>
        <begin position="95"/>
        <end position="138"/>
    </location>
</feature>
<organism evidence="7 8">
    <name type="scientific">Intoshia linei</name>
    <dbReference type="NCBI Taxonomy" id="1819745"/>
    <lineage>
        <taxon>Eukaryota</taxon>
        <taxon>Metazoa</taxon>
        <taxon>Spiralia</taxon>
        <taxon>Lophotrochozoa</taxon>
        <taxon>Mesozoa</taxon>
        <taxon>Orthonectida</taxon>
        <taxon>Rhopaluridae</taxon>
        <taxon>Intoshia</taxon>
    </lineage>
</organism>
<evidence type="ECO:0000313" key="7">
    <source>
        <dbReference type="EMBL" id="OAF68189.1"/>
    </source>
</evidence>
<dbReference type="AlphaFoldDB" id="A0A177B1P1"/>
<dbReference type="Pfam" id="PF13639">
    <property type="entry name" value="zf-RING_2"/>
    <property type="match status" value="1"/>
</dbReference>
<dbReference type="Proteomes" id="UP000078046">
    <property type="component" value="Unassembled WGS sequence"/>
</dbReference>
<evidence type="ECO:0000256" key="4">
    <source>
        <dbReference type="PROSITE-ProRule" id="PRU00175"/>
    </source>
</evidence>
<evidence type="ECO:0000256" key="2">
    <source>
        <dbReference type="ARBA" id="ARBA00022771"/>
    </source>
</evidence>
<keyword evidence="2 4" id="KW-0863">Zinc-finger</keyword>
<name>A0A177B1P1_9BILA</name>
<comment type="caution">
    <text evidence="7">The sequence shown here is derived from an EMBL/GenBank/DDBJ whole genome shotgun (WGS) entry which is preliminary data.</text>
</comment>
<keyword evidence="1" id="KW-0479">Metal-binding</keyword>
<dbReference type="GO" id="GO:0008270">
    <property type="term" value="F:zinc ion binding"/>
    <property type="evidence" value="ECO:0007669"/>
    <property type="project" value="UniProtKB-KW"/>
</dbReference>
<keyword evidence="8" id="KW-1185">Reference proteome</keyword>
<evidence type="ECO:0000259" key="6">
    <source>
        <dbReference type="PROSITE" id="PS50089"/>
    </source>
</evidence>
<dbReference type="InterPro" id="IPR013083">
    <property type="entry name" value="Znf_RING/FYVE/PHD"/>
</dbReference>
<proteinExistence type="predicted"/>
<protein>
    <recommendedName>
        <fullName evidence="6">RING-type domain-containing protein</fullName>
    </recommendedName>
</protein>
<keyword evidence="3" id="KW-0862">Zinc</keyword>
<evidence type="ECO:0000256" key="1">
    <source>
        <dbReference type="ARBA" id="ARBA00022723"/>
    </source>
</evidence>
<accession>A0A177B1P1</accession>
<evidence type="ECO:0000313" key="8">
    <source>
        <dbReference type="Proteomes" id="UP000078046"/>
    </source>
</evidence>
<dbReference type="PANTHER" id="PTHR45798">
    <property type="entry name" value="RING-H2 FINGER PROTEIN ATL61-RELATED-RELATED"/>
    <property type="match status" value="1"/>
</dbReference>
<gene>
    <name evidence="7" type="ORF">A3Q56_04061</name>
</gene>
<evidence type="ECO:0000256" key="3">
    <source>
        <dbReference type="ARBA" id="ARBA00022833"/>
    </source>
</evidence>
<dbReference type="SMART" id="SM00184">
    <property type="entry name" value="RING"/>
    <property type="match status" value="1"/>
</dbReference>
<dbReference type="SUPFAM" id="SSF57850">
    <property type="entry name" value="RING/U-box"/>
    <property type="match status" value="1"/>
</dbReference>
<keyword evidence="5" id="KW-1133">Transmembrane helix</keyword>
<dbReference type="InterPro" id="IPR001841">
    <property type="entry name" value="Znf_RING"/>
</dbReference>
<dbReference type="PANTHER" id="PTHR45798:SF97">
    <property type="entry name" value="ALCOHOL-SENSITIVE RING FINGER PROTEIN 1"/>
    <property type="match status" value="1"/>
</dbReference>
<dbReference type="InterPro" id="IPR052788">
    <property type="entry name" value="RING-type_E3_ligase_ATL"/>
</dbReference>
<dbReference type="Gene3D" id="3.30.40.10">
    <property type="entry name" value="Zinc/RING finger domain, C3HC4 (zinc finger)"/>
    <property type="match status" value="1"/>
</dbReference>
<keyword evidence="5" id="KW-0472">Membrane</keyword>
<sequence>MSNVYLPNVFNRIHNVNVTVPLNYTYYTTKKKNDVDYIILMEYFLIILVVLGTLVVALSIIIEIWKSYKNHKNNNEINTIATKFTSNLAIWDNKCHICIKTFNKSDKIKILMCKHAFHSVCINPWFFDFKKNTCPTCKTEIFVIPLRNF</sequence>
<dbReference type="OrthoDB" id="21204at2759"/>